<dbReference type="GO" id="GO:0032259">
    <property type="term" value="P:methylation"/>
    <property type="evidence" value="ECO:0007669"/>
    <property type="project" value="UniProtKB-KW"/>
</dbReference>
<dbReference type="CDD" id="cd02440">
    <property type="entry name" value="AdoMet_MTases"/>
    <property type="match status" value="1"/>
</dbReference>
<dbReference type="AlphaFoldDB" id="A0A836C8B5"/>
<sequence>MYISTCSVALVQHWHAARQRLETALPETVLDLCCGSGVQGIAAAAAAAARGGECSVTAVDVSARAVRFTRFNAALNGLARCVTAVQGDLYSASGIGDRTYAAILANPPFVPVPPALNAISNRYDVFAAGPGARGEGVLRGVIEGACAHLRPGGTLAIVSEVADVERFVGALPQWWSSGSSAQDSVLQPAMSALEYCQRRAGSSNEVEAWVTHLASESIESLSQAFMWVVMPHASSSSMTDVDSSSRSDSGGNVRIGIREGGCQVLMTDVKLVRVSKVWAPENYAALRVTTDCVKDLRESNS</sequence>
<dbReference type="EMBL" id="JAFCMP010000537">
    <property type="protein sequence ID" value="KAG5176364.1"/>
    <property type="molecule type" value="Genomic_DNA"/>
</dbReference>
<evidence type="ECO:0000256" key="1">
    <source>
        <dbReference type="SAM" id="MobiDB-lite"/>
    </source>
</evidence>
<evidence type="ECO:0000259" key="2">
    <source>
        <dbReference type="Pfam" id="PF05175"/>
    </source>
</evidence>
<dbReference type="InterPro" id="IPR007848">
    <property type="entry name" value="Small_mtfrase_dom"/>
</dbReference>
<dbReference type="Gene3D" id="3.40.50.150">
    <property type="entry name" value="Vaccinia Virus protein VP39"/>
    <property type="match status" value="1"/>
</dbReference>
<reference evidence="3" key="1">
    <citation type="submission" date="2021-02" db="EMBL/GenBank/DDBJ databases">
        <title>First Annotated Genome of the Yellow-green Alga Tribonema minus.</title>
        <authorList>
            <person name="Mahan K.M."/>
        </authorList>
    </citation>
    <scope>NUCLEOTIDE SEQUENCE</scope>
    <source>
        <strain evidence="3">UTEX B ZZ1240</strain>
    </source>
</reference>
<feature type="compositionally biased region" description="Low complexity" evidence="1">
    <location>
        <begin position="235"/>
        <end position="249"/>
    </location>
</feature>
<dbReference type="InterPro" id="IPR050320">
    <property type="entry name" value="N5-glutamine_MTase"/>
</dbReference>
<dbReference type="InterPro" id="IPR029063">
    <property type="entry name" value="SAM-dependent_MTases_sf"/>
</dbReference>
<comment type="caution">
    <text evidence="3">The sequence shown here is derived from an EMBL/GenBank/DDBJ whole genome shotgun (WGS) entry which is preliminary data.</text>
</comment>
<dbReference type="GO" id="GO:0005739">
    <property type="term" value="C:mitochondrion"/>
    <property type="evidence" value="ECO:0007669"/>
    <property type="project" value="TreeGrafter"/>
</dbReference>
<gene>
    <name evidence="3" type="ORF">JKP88DRAFT_189799</name>
</gene>
<proteinExistence type="predicted"/>
<feature type="region of interest" description="Disordered" evidence="1">
    <location>
        <begin position="235"/>
        <end position="254"/>
    </location>
</feature>
<accession>A0A836C8B5</accession>
<keyword evidence="4" id="KW-1185">Reference proteome</keyword>
<dbReference type="PANTHER" id="PTHR18895:SF74">
    <property type="entry name" value="MTRF1L RELEASE FACTOR GLUTAMINE METHYLTRANSFERASE"/>
    <property type="match status" value="1"/>
</dbReference>
<keyword evidence="3" id="KW-0489">Methyltransferase</keyword>
<dbReference type="PANTHER" id="PTHR18895">
    <property type="entry name" value="HEMK METHYLTRANSFERASE"/>
    <property type="match status" value="1"/>
</dbReference>
<evidence type="ECO:0000313" key="3">
    <source>
        <dbReference type="EMBL" id="KAG5176364.1"/>
    </source>
</evidence>
<evidence type="ECO:0000313" key="4">
    <source>
        <dbReference type="Proteomes" id="UP000664859"/>
    </source>
</evidence>
<dbReference type="GO" id="GO:0008168">
    <property type="term" value="F:methyltransferase activity"/>
    <property type="evidence" value="ECO:0007669"/>
    <property type="project" value="UniProtKB-KW"/>
</dbReference>
<dbReference type="Pfam" id="PF05175">
    <property type="entry name" value="MTS"/>
    <property type="match status" value="1"/>
</dbReference>
<dbReference type="SUPFAM" id="SSF53335">
    <property type="entry name" value="S-adenosyl-L-methionine-dependent methyltransferases"/>
    <property type="match status" value="1"/>
</dbReference>
<keyword evidence="3" id="KW-0808">Transferase</keyword>
<feature type="domain" description="Methyltransferase small" evidence="2">
    <location>
        <begin position="20"/>
        <end position="110"/>
    </location>
</feature>
<dbReference type="Proteomes" id="UP000664859">
    <property type="component" value="Unassembled WGS sequence"/>
</dbReference>
<name>A0A836C8B5_9STRA</name>
<dbReference type="OrthoDB" id="269872at2759"/>
<organism evidence="3 4">
    <name type="scientific">Tribonema minus</name>
    <dbReference type="NCBI Taxonomy" id="303371"/>
    <lineage>
        <taxon>Eukaryota</taxon>
        <taxon>Sar</taxon>
        <taxon>Stramenopiles</taxon>
        <taxon>Ochrophyta</taxon>
        <taxon>PX clade</taxon>
        <taxon>Xanthophyceae</taxon>
        <taxon>Tribonematales</taxon>
        <taxon>Tribonemataceae</taxon>
        <taxon>Tribonema</taxon>
    </lineage>
</organism>
<protein>
    <submittedName>
        <fullName evidence="3">S-adenosyl-L-methionine-dependent methyltransferase</fullName>
    </submittedName>
</protein>